<dbReference type="AlphaFoldDB" id="A0A8S3G6C0"/>
<sequence>MAADSNSVKDKEKIYPSFTELRIYPSFTEVREKFNAPQNFKMYFPREVYDQIVKGSLNVEGIDVISQNCVTKANNLENQIVFIRRAREQPIECQVIRSSDLLLKEVKTGRFIRAQNHELEYVNIPEEEGTEVTFALKQLGDATLSYLINGIQWSPRYNLKVGTDDHSFEAWADMTN</sequence>
<name>A0A8S3G6C0_9BILA</name>
<dbReference type="EMBL" id="CAJOBH010258472">
    <property type="protein sequence ID" value="CAF5152105.1"/>
    <property type="molecule type" value="Genomic_DNA"/>
</dbReference>
<dbReference type="EMBL" id="CAJOBJ010314051">
    <property type="protein sequence ID" value="CAF5168254.1"/>
    <property type="molecule type" value="Genomic_DNA"/>
</dbReference>
<protein>
    <submittedName>
        <fullName evidence="1">Uncharacterized protein</fullName>
    </submittedName>
</protein>
<gene>
    <name evidence="1" type="ORF">BYL167_LOCUS72493</name>
    <name evidence="2" type="ORF">GIL414_LOCUS66516</name>
</gene>
<accession>A0A8S3G6C0</accession>
<evidence type="ECO:0000313" key="2">
    <source>
        <dbReference type="EMBL" id="CAF5168254.1"/>
    </source>
</evidence>
<dbReference type="Proteomes" id="UP000681967">
    <property type="component" value="Unassembled WGS sequence"/>
</dbReference>
<evidence type="ECO:0000313" key="1">
    <source>
        <dbReference type="EMBL" id="CAF5152105.1"/>
    </source>
</evidence>
<organism evidence="1 3">
    <name type="scientific">Rotaria magnacalcarata</name>
    <dbReference type="NCBI Taxonomy" id="392030"/>
    <lineage>
        <taxon>Eukaryota</taxon>
        <taxon>Metazoa</taxon>
        <taxon>Spiralia</taxon>
        <taxon>Gnathifera</taxon>
        <taxon>Rotifera</taxon>
        <taxon>Eurotatoria</taxon>
        <taxon>Bdelloidea</taxon>
        <taxon>Philodinida</taxon>
        <taxon>Philodinidae</taxon>
        <taxon>Rotaria</taxon>
    </lineage>
</organism>
<proteinExistence type="predicted"/>
<comment type="caution">
    <text evidence="1">The sequence shown here is derived from an EMBL/GenBank/DDBJ whole genome shotgun (WGS) entry which is preliminary data.</text>
</comment>
<reference evidence="1" key="1">
    <citation type="submission" date="2021-02" db="EMBL/GenBank/DDBJ databases">
        <authorList>
            <person name="Nowell W R."/>
        </authorList>
    </citation>
    <scope>NUCLEOTIDE SEQUENCE</scope>
</reference>
<dbReference type="Proteomes" id="UP000681720">
    <property type="component" value="Unassembled WGS sequence"/>
</dbReference>
<evidence type="ECO:0000313" key="3">
    <source>
        <dbReference type="Proteomes" id="UP000681967"/>
    </source>
</evidence>
<feature type="non-terminal residue" evidence="1">
    <location>
        <position position="1"/>
    </location>
</feature>